<evidence type="ECO:0000256" key="1">
    <source>
        <dbReference type="SAM" id="MobiDB-lite"/>
    </source>
</evidence>
<dbReference type="Proteomes" id="UP000622890">
    <property type="component" value="Unassembled WGS sequence"/>
</dbReference>
<comment type="caution">
    <text evidence="3">The sequence shown here is derived from an EMBL/GenBank/DDBJ whole genome shotgun (WGS) entry which is preliminary data.</text>
</comment>
<keyword evidence="4" id="KW-1185">Reference proteome</keyword>
<dbReference type="EMBL" id="JAEPBG010000006">
    <property type="protein sequence ID" value="MBK4736022.1"/>
    <property type="molecule type" value="Genomic_DNA"/>
</dbReference>
<sequence>MDDFLQPVSPASLFASSAQQIDEIRTAAGFTKAQFDAAFMPLLHEYACQVQQLPLSTKVYREPGGAWSFGLFVSVLTLRVSATRMFFPTLDSTQRRTLEVQARFAAFAAGLASGVAVLAQNVALSSRDGGYHPLSATGSLRDWLAAAREPRFAWTTNEPPLSPTECAAVAARFIPGRLVQVFDMRIVRMIYNAIYPQAAPNALETTLGRVVRESIDACANYYLEKAEATYDKQQQQIALPTATEANRLASDMAEEASGEIVANPLDAPDALPAPPAPTASSAPAAPATPATPHPGDAASGGSAFLAKHNLKLKSALTAAPVPEEQSAPALTHEALLAAADPALQDWFRALRTHEKFDRLAQQLKMTEDGIEVPSSLIGSLGLNLTTVLTLMEAAGMIVRRGKGGQHVYLHTALQPLFFDNDA</sequence>
<evidence type="ECO:0000313" key="3">
    <source>
        <dbReference type="EMBL" id="MBK4736022.1"/>
    </source>
</evidence>
<dbReference type="Gene3D" id="1.10.3210.40">
    <property type="match status" value="1"/>
</dbReference>
<accession>A0A934SZR6</accession>
<evidence type="ECO:0000259" key="2">
    <source>
        <dbReference type="Pfam" id="PF07514"/>
    </source>
</evidence>
<reference evidence="3" key="1">
    <citation type="submission" date="2021-01" db="EMBL/GenBank/DDBJ databases">
        <title>Genome sequence of strain Noviherbaspirillum sp. DKR-6.</title>
        <authorList>
            <person name="Chaudhary D.K."/>
        </authorList>
    </citation>
    <scope>NUCLEOTIDE SEQUENCE</scope>
    <source>
        <strain evidence="3">DKR-6</strain>
    </source>
</reference>
<protein>
    <submittedName>
        <fullName evidence="3">TraI domain-containing protein</fullName>
    </submittedName>
</protein>
<dbReference type="AlphaFoldDB" id="A0A934SZR6"/>
<feature type="domain" description="Uncharacterised" evidence="2">
    <location>
        <begin position="9"/>
        <end position="239"/>
    </location>
</feature>
<proteinExistence type="predicted"/>
<feature type="region of interest" description="Disordered" evidence="1">
    <location>
        <begin position="264"/>
        <end position="302"/>
    </location>
</feature>
<dbReference type="Pfam" id="PF07514">
    <property type="entry name" value="TraI_2"/>
    <property type="match status" value="1"/>
</dbReference>
<dbReference type="InterPro" id="IPR011119">
    <property type="entry name" value="Unchr_helicase_relaxase_TraI"/>
</dbReference>
<name>A0A934SZR6_9BURK</name>
<gene>
    <name evidence="3" type="ORF">JJB74_15480</name>
</gene>
<feature type="compositionally biased region" description="Low complexity" evidence="1">
    <location>
        <begin position="278"/>
        <end position="290"/>
    </location>
</feature>
<organism evidence="3 4">
    <name type="scientific">Noviherbaspirillum pedocola</name>
    <dbReference type="NCBI Taxonomy" id="2801341"/>
    <lineage>
        <taxon>Bacteria</taxon>
        <taxon>Pseudomonadati</taxon>
        <taxon>Pseudomonadota</taxon>
        <taxon>Betaproteobacteria</taxon>
        <taxon>Burkholderiales</taxon>
        <taxon>Oxalobacteraceae</taxon>
        <taxon>Noviherbaspirillum</taxon>
    </lineage>
</organism>
<dbReference type="RefSeq" id="WP_200593008.1">
    <property type="nucleotide sequence ID" value="NZ_JAEPBG010000006.1"/>
</dbReference>
<evidence type="ECO:0000313" key="4">
    <source>
        <dbReference type="Proteomes" id="UP000622890"/>
    </source>
</evidence>